<reference evidence="1" key="1">
    <citation type="journal article" date="2014" name="Front. Microbiol.">
        <title>High frequency of phylogenetically diverse reductive dehalogenase-homologous genes in deep subseafloor sedimentary metagenomes.</title>
        <authorList>
            <person name="Kawai M."/>
            <person name="Futagami T."/>
            <person name="Toyoda A."/>
            <person name="Takaki Y."/>
            <person name="Nishi S."/>
            <person name="Hori S."/>
            <person name="Arai W."/>
            <person name="Tsubouchi T."/>
            <person name="Morono Y."/>
            <person name="Uchiyama I."/>
            <person name="Ito T."/>
            <person name="Fujiyama A."/>
            <person name="Inagaki F."/>
            <person name="Takami H."/>
        </authorList>
    </citation>
    <scope>NUCLEOTIDE SEQUENCE</scope>
    <source>
        <strain evidence="1">Expedition CK06-06</strain>
    </source>
</reference>
<dbReference type="AlphaFoldDB" id="X1KU59"/>
<name>X1KU59_9ZZZZ</name>
<dbReference type="EMBL" id="BARV01006278">
    <property type="protein sequence ID" value="GAI10622.1"/>
    <property type="molecule type" value="Genomic_DNA"/>
</dbReference>
<proteinExistence type="predicted"/>
<gene>
    <name evidence="1" type="ORF">S06H3_12855</name>
</gene>
<protein>
    <submittedName>
        <fullName evidence="1">Uncharacterized protein</fullName>
    </submittedName>
</protein>
<sequence length="144" mass="17563">MDLENYRKRAENFLSEMDKLYYLHFSGQKEEYNIAEIYEKYKDLFIKKVIKEIENLRKETEGDERKRLDYLLHFCTKEYIGQQVKKIKQEIVQEEAKSKIKIDDEEVSFRKSKVIVSNEPEQEKRAEIESKRIEKIKKFNTKNK</sequence>
<organism evidence="1">
    <name type="scientific">marine sediment metagenome</name>
    <dbReference type="NCBI Taxonomy" id="412755"/>
    <lineage>
        <taxon>unclassified sequences</taxon>
        <taxon>metagenomes</taxon>
        <taxon>ecological metagenomes</taxon>
    </lineage>
</organism>
<comment type="caution">
    <text evidence="1">The sequence shown here is derived from an EMBL/GenBank/DDBJ whole genome shotgun (WGS) entry which is preliminary data.</text>
</comment>
<accession>X1KU59</accession>
<evidence type="ECO:0000313" key="1">
    <source>
        <dbReference type="EMBL" id="GAI10622.1"/>
    </source>
</evidence>